<evidence type="ECO:0000313" key="14">
    <source>
        <dbReference type="Proteomes" id="UP000005808"/>
    </source>
</evidence>
<protein>
    <recommendedName>
        <fullName evidence="10">Periplasmic mercury ion-binding protein</fullName>
    </recommendedName>
</protein>
<dbReference type="Pfam" id="PF00403">
    <property type="entry name" value="HMA"/>
    <property type="match status" value="1"/>
</dbReference>
<dbReference type="AlphaFoldDB" id="H1S6X8"/>
<dbReference type="Gene3D" id="3.30.70.100">
    <property type="match status" value="1"/>
</dbReference>
<evidence type="ECO:0000259" key="12">
    <source>
        <dbReference type="PROSITE" id="PS50846"/>
    </source>
</evidence>
<comment type="subunit">
    <text evidence="3">Monomer.</text>
</comment>
<dbReference type="FunFam" id="3.30.70.100:FF:000001">
    <property type="entry name" value="ATPase copper transporting beta"/>
    <property type="match status" value="1"/>
</dbReference>
<dbReference type="Proteomes" id="UP000005808">
    <property type="component" value="Unassembled WGS sequence"/>
</dbReference>
<dbReference type="InterPro" id="IPR006121">
    <property type="entry name" value="HMA_dom"/>
</dbReference>
<evidence type="ECO:0000256" key="7">
    <source>
        <dbReference type="ARBA" id="ARBA00022764"/>
    </source>
</evidence>
<evidence type="ECO:0000256" key="8">
    <source>
        <dbReference type="ARBA" id="ARBA00022914"/>
    </source>
</evidence>
<keyword evidence="8 10" id="KW-0476">Mercury</keyword>
<evidence type="ECO:0000256" key="6">
    <source>
        <dbReference type="ARBA" id="ARBA00022729"/>
    </source>
</evidence>
<comment type="caution">
    <text evidence="13">The sequence shown here is derived from an EMBL/GenBank/DDBJ whole genome shotgun (WGS) entry which is preliminary data.</text>
</comment>
<keyword evidence="7 10" id="KW-0574">Periplasm</keyword>
<dbReference type="GO" id="GO:0045340">
    <property type="term" value="F:mercury ion binding"/>
    <property type="evidence" value="ECO:0007669"/>
    <property type="project" value="UniProtKB-UniRule"/>
</dbReference>
<evidence type="ECO:0000256" key="4">
    <source>
        <dbReference type="ARBA" id="ARBA00022466"/>
    </source>
</evidence>
<dbReference type="PATRIC" id="fig|1127483.3.peg.3688"/>
<dbReference type="NCBIfam" id="TIGR02052">
    <property type="entry name" value="MerP"/>
    <property type="match status" value="1"/>
</dbReference>
<dbReference type="InterPro" id="IPR011795">
    <property type="entry name" value="MerP"/>
</dbReference>
<keyword evidence="5 10" id="KW-0479">Metal-binding</keyword>
<dbReference type="GO" id="GO:0042597">
    <property type="term" value="C:periplasmic space"/>
    <property type="evidence" value="ECO:0007669"/>
    <property type="project" value="UniProtKB-SubCell"/>
</dbReference>
<dbReference type="OrthoDB" id="7205933at2"/>
<feature type="domain" description="HMA" evidence="12">
    <location>
        <begin position="24"/>
        <end position="90"/>
    </location>
</feature>
<evidence type="ECO:0000256" key="3">
    <source>
        <dbReference type="ARBA" id="ARBA00011245"/>
    </source>
</evidence>
<comment type="function">
    <text evidence="9 10">Involved in mercury resistance. Acts as a mercury scavenger that specifically binds to a mercuric ion in the periplasm and probably passes it to the cytoplasmic mercuric reductase MerA via the mercuric transport protein MerT.</text>
</comment>
<dbReference type="InterPro" id="IPR001802">
    <property type="entry name" value="MerP/CopZ"/>
</dbReference>
<dbReference type="EMBL" id="AHJE01000044">
    <property type="protein sequence ID" value="EHP41789.1"/>
    <property type="molecule type" value="Genomic_DNA"/>
</dbReference>
<evidence type="ECO:0000256" key="2">
    <source>
        <dbReference type="ARBA" id="ARBA00005938"/>
    </source>
</evidence>
<keyword evidence="6 11" id="KW-0732">Signal</keyword>
<evidence type="ECO:0000313" key="13">
    <source>
        <dbReference type="EMBL" id="EHP41789.1"/>
    </source>
</evidence>
<comment type="subcellular location">
    <subcellularLocation>
        <location evidence="1 10">Periplasm</location>
    </subcellularLocation>
</comment>
<name>H1S6X8_9BURK</name>
<evidence type="ECO:0000256" key="5">
    <source>
        <dbReference type="ARBA" id="ARBA00022723"/>
    </source>
</evidence>
<accession>H1S6X8</accession>
<dbReference type="GO" id="GO:0015097">
    <property type="term" value="F:mercury ion transmembrane transporter activity"/>
    <property type="evidence" value="ECO:0007669"/>
    <property type="project" value="UniProtKB-UniRule"/>
</dbReference>
<evidence type="ECO:0000256" key="10">
    <source>
        <dbReference type="RuleBase" id="RU361212"/>
    </source>
</evidence>
<evidence type="ECO:0000256" key="9">
    <source>
        <dbReference type="ARBA" id="ARBA00045344"/>
    </source>
</evidence>
<feature type="signal peptide" evidence="11">
    <location>
        <begin position="1"/>
        <end position="20"/>
    </location>
</feature>
<proteinExistence type="inferred from homology"/>
<dbReference type="PROSITE" id="PS01047">
    <property type="entry name" value="HMA_1"/>
    <property type="match status" value="1"/>
</dbReference>
<keyword evidence="4 10" id="KW-0475">Mercuric resistance</keyword>
<feature type="chain" id="PRO_5003555168" description="Periplasmic mercury ion-binding protein" evidence="11">
    <location>
        <begin position="21"/>
        <end position="95"/>
    </location>
</feature>
<dbReference type="RefSeq" id="WP_006159173.1">
    <property type="nucleotide sequence ID" value="NZ_AHJE01000044.1"/>
</dbReference>
<dbReference type="PROSITE" id="PS50846">
    <property type="entry name" value="HMA_2"/>
    <property type="match status" value="1"/>
</dbReference>
<dbReference type="InterPro" id="IPR036163">
    <property type="entry name" value="HMA_dom_sf"/>
</dbReference>
<reference evidence="13 14" key="1">
    <citation type="journal article" date="2012" name="J. Bacteriol.">
        <title>De Novo Genome Project of Cupriavidus basilensis OR16.</title>
        <authorList>
            <person name="Cserhati M."/>
            <person name="Kriszt B."/>
            <person name="Szoboszlay S."/>
            <person name="Toth A."/>
            <person name="Szabo I."/>
            <person name="Tancsics A."/>
            <person name="Nagy I."/>
            <person name="Horvath B."/>
            <person name="Nagy I."/>
            <person name="Kukolya J."/>
        </authorList>
    </citation>
    <scope>NUCLEOTIDE SEQUENCE [LARGE SCALE GENOMIC DNA]</scope>
    <source>
        <strain evidence="13 14">OR16</strain>
    </source>
</reference>
<dbReference type="CDD" id="cd00371">
    <property type="entry name" value="HMA"/>
    <property type="match status" value="1"/>
</dbReference>
<dbReference type="InterPro" id="IPR017969">
    <property type="entry name" value="Heavy-metal-associated_CS"/>
</dbReference>
<sequence length="95" mass="9997">MRRYLILLLVAAIASAAAFAAGLRTITLDVEKMYCAACPLTVRVALEKVPGVDSAKVDYKTKRAVVVFDPAKTSPQALTAATANAGYPSAVRQGQ</sequence>
<evidence type="ECO:0000256" key="1">
    <source>
        <dbReference type="ARBA" id="ARBA00004418"/>
    </source>
</evidence>
<gene>
    <name evidence="10" type="primary">merP</name>
    <name evidence="13" type="ORF">OR16_18391</name>
</gene>
<dbReference type="PRINTS" id="PR00946">
    <property type="entry name" value="HGSCAVENGER"/>
</dbReference>
<evidence type="ECO:0000256" key="11">
    <source>
        <dbReference type="SAM" id="SignalP"/>
    </source>
</evidence>
<comment type="similarity">
    <text evidence="2">Belongs to the MerP family.</text>
</comment>
<organism evidence="13 14">
    <name type="scientific">Cupriavidus basilensis OR16</name>
    <dbReference type="NCBI Taxonomy" id="1127483"/>
    <lineage>
        <taxon>Bacteria</taxon>
        <taxon>Pseudomonadati</taxon>
        <taxon>Pseudomonadota</taxon>
        <taxon>Betaproteobacteria</taxon>
        <taxon>Burkholderiales</taxon>
        <taxon>Burkholderiaceae</taxon>
        <taxon>Cupriavidus</taxon>
    </lineage>
</organism>
<dbReference type="SUPFAM" id="SSF55008">
    <property type="entry name" value="HMA, heavy metal-associated domain"/>
    <property type="match status" value="1"/>
</dbReference>